<accession>A0A4R4UEQ2</accession>
<organism evidence="2 3">
    <name type="scientific">Saccharopolyspora aridisoli</name>
    <dbReference type="NCBI Taxonomy" id="2530385"/>
    <lineage>
        <taxon>Bacteria</taxon>
        <taxon>Bacillati</taxon>
        <taxon>Actinomycetota</taxon>
        <taxon>Actinomycetes</taxon>
        <taxon>Pseudonocardiales</taxon>
        <taxon>Pseudonocardiaceae</taxon>
        <taxon>Saccharopolyspora</taxon>
    </lineage>
</organism>
<keyword evidence="3" id="KW-1185">Reference proteome</keyword>
<comment type="caution">
    <text evidence="2">The sequence shown here is derived from an EMBL/GenBank/DDBJ whole genome shotgun (WGS) entry which is preliminary data.</text>
</comment>
<dbReference type="OrthoDB" id="9866630at2"/>
<keyword evidence="1" id="KW-1133">Transmembrane helix</keyword>
<feature type="transmembrane region" description="Helical" evidence="1">
    <location>
        <begin position="40"/>
        <end position="65"/>
    </location>
</feature>
<proteinExistence type="predicted"/>
<protein>
    <submittedName>
        <fullName evidence="2">Uncharacterized protein</fullName>
    </submittedName>
</protein>
<sequence length="149" mass="15098">MIGVLSVLLVAAVMIGIAVSCFMLLALMPAAAIFSVVLGWLAGAFAVSSALALATSASCVNTGAFNLNFARRSRRTLLFLAVSSILPTGIAVLILAAGGGSAGEFPPAAAVCLVLLLFPFAISVIDMVVGRHLLDLNRVGAGPYGAPQR</sequence>
<feature type="transmembrane region" description="Helical" evidence="1">
    <location>
        <begin position="7"/>
        <end position="34"/>
    </location>
</feature>
<dbReference type="Proteomes" id="UP000294744">
    <property type="component" value="Unassembled WGS sequence"/>
</dbReference>
<gene>
    <name evidence="2" type="ORF">E1161_25920</name>
</gene>
<evidence type="ECO:0000256" key="1">
    <source>
        <dbReference type="SAM" id="Phobius"/>
    </source>
</evidence>
<keyword evidence="1" id="KW-0812">Transmembrane</keyword>
<dbReference type="AlphaFoldDB" id="A0A4R4UEQ2"/>
<reference evidence="2 3" key="1">
    <citation type="submission" date="2019-03" db="EMBL/GenBank/DDBJ databases">
        <title>Draft genome sequences of novel Actinobacteria.</title>
        <authorList>
            <person name="Sahin N."/>
            <person name="Ay H."/>
            <person name="Saygin H."/>
        </authorList>
    </citation>
    <scope>NUCLEOTIDE SEQUENCE [LARGE SCALE GENOMIC DNA]</scope>
    <source>
        <strain evidence="2 3">16K404</strain>
    </source>
</reference>
<keyword evidence="1" id="KW-0472">Membrane</keyword>
<evidence type="ECO:0000313" key="3">
    <source>
        <dbReference type="Proteomes" id="UP000294744"/>
    </source>
</evidence>
<feature type="transmembrane region" description="Helical" evidence="1">
    <location>
        <begin position="108"/>
        <end position="129"/>
    </location>
</feature>
<evidence type="ECO:0000313" key="2">
    <source>
        <dbReference type="EMBL" id="TDC87334.1"/>
    </source>
</evidence>
<name>A0A4R4UEQ2_9PSEU</name>
<feature type="transmembrane region" description="Helical" evidence="1">
    <location>
        <begin position="77"/>
        <end position="96"/>
    </location>
</feature>
<dbReference type="RefSeq" id="WP_132627354.1">
    <property type="nucleotide sequence ID" value="NZ_SMKV01000057.1"/>
</dbReference>
<dbReference type="EMBL" id="SMKV01000057">
    <property type="protein sequence ID" value="TDC87334.1"/>
    <property type="molecule type" value="Genomic_DNA"/>
</dbReference>